<comment type="caution">
    <text evidence="1">The sequence shown here is derived from an EMBL/GenBank/DDBJ whole genome shotgun (WGS) entry which is preliminary data.</text>
</comment>
<gene>
    <name evidence="1" type="ORF">DRB17_01275</name>
</gene>
<evidence type="ECO:0000313" key="1">
    <source>
        <dbReference type="EMBL" id="RDD63827.1"/>
    </source>
</evidence>
<organism evidence="1 2">
    <name type="scientific">Ferruginivarius sediminum</name>
    <dbReference type="NCBI Taxonomy" id="2661937"/>
    <lineage>
        <taxon>Bacteria</taxon>
        <taxon>Pseudomonadati</taxon>
        <taxon>Pseudomonadota</taxon>
        <taxon>Alphaproteobacteria</taxon>
        <taxon>Rhodospirillales</taxon>
        <taxon>Rhodospirillaceae</taxon>
        <taxon>Ferruginivarius</taxon>
    </lineage>
</organism>
<proteinExistence type="predicted"/>
<dbReference type="AlphaFoldDB" id="A0A369TI73"/>
<accession>A0A369TI73</accession>
<evidence type="ECO:0000313" key="2">
    <source>
        <dbReference type="Proteomes" id="UP000253941"/>
    </source>
</evidence>
<dbReference type="Proteomes" id="UP000253941">
    <property type="component" value="Unassembled WGS sequence"/>
</dbReference>
<keyword evidence="2" id="KW-1185">Reference proteome</keyword>
<sequence length="67" mass="7706">MARKRQRERAGLVVIRPMAVPRDLQHKLVMLDLIEPQEIADAEALRLAMERLAHAIADEDAEIVWHV</sequence>
<reference evidence="1 2" key="1">
    <citation type="submission" date="2018-07" db="EMBL/GenBank/DDBJ databases">
        <title>Venubactetium sediminum gen. nov., sp. nov., isolated from a marine solar saltern.</title>
        <authorList>
            <person name="Wang S."/>
        </authorList>
    </citation>
    <scope>NUCLEOTIDE SEQUENCE [LARGE SCALE GENOMIC DNA]</scope>
    <source>
        <strain evidence="1 2">WD2A32</strain>
    </source>
</reference>
<dbReference type="EMBL" id="QPMH01000001">
    <property type="protein sequence ID" value="RDD63827.1"/>
    <property type="molecule type" value="Genomic_DNA"/>
</dbReference>
<protein>
    <submittedName>
        <fullName evidence="1">Uncharacterized protein</fullName>
    </submittedName>
</protein>
<name>A0A369TI73_9PROT</name>